<feature type="region of interest" description="Disordered" evidence="1">
    <location>
        <begin position="1"/>
        <end position="22"/>
    </location>
</feature>
<dbReference type="Proteomes" id="UP000478052">
    <property type="component" value="Unassembled WGS sequence"/>
</dbReference>
<protein>
    <recommendedName>
        <fullName evidence="4">NOF-FB transposable element protein</fullName>
    </recommendedName>
</protein>
<dbReference type="AlphaFoldDB" id="A0A6G0XAK6"/>
<gene>
    <name evidence="2" type="ORF">FWK35_00031137</name>
</gene>
<evidence type="ECO:0000313" key="3">
    <source>
        <dbReference type="Proteomes" id="UP000478052"/>
    </source>
</evidence>
<name>A0A6G0XAK6_APHCR</name>
<keyword evidence="3" id="KW-1185">Reference proteome</keyword>
<feature type="non-terminal residue" evidence="2">
    <location>
        <position position="1"/>
    </location>
</feature>
<feature type="non-terminal residue" evidence="2">
    <location>
        <position position="1059"/>
    </location>
</feature>
<dbReference type="InterPro" id="IPR038765">
    <property type="entry name" value="Papain-like_cys_pep_sf"/>
</dbReference>
<evidence type="ECO:0000313" key="2">
    <source>
        <dbReference type="EMBL" id="KAF0737191.1"/>
    </source>
</evidence>
<dbReference type="OrthoDB" id="6616163at2759"/>
<accession>A0A6G0XAK6</accession>
<reference evidence="2 3" key="1">
    <citation type="submission" date="2019-08" db="EMBL/GenBank/DDBJ databases">
        <title>Whole genome of Aphis craccivora.</title>
        <authorList>
            <person name="Voronova N.V."/>
            <person name="Shulinski R.S."/>
            <person name="Bandarenka Y.V."/>
            <person name="Zhorov D.G."/>
            <person name="Warner D."/>
        </authorList>
    </citation>
    <scope>NUCLEOTIDE SEQUENCE [LARGE SCALE GENOMIC DNA]</scope>
    <source>
        <strain evidence="2">180601</strain>
        <tissue evidence="2">Whole Body</tissue>
    </source>
</reference>
<organism evidence="2 3">
    <name type="scientific">Aphis craccivora</name>
    <name type="common">Cowpea aphid</name>
    <dbReference type="NCBI Taxonomy" id="307492"/>
    <lineage>
        <taxon>Eukaryota</taxon>
        <taxon>Metazoa</taxon>
        <taxon>Ecdysozoa</taxon>
        <taxon>Arthropoda</taxon>
        <taxon>Hexapoda</taxon>
        <taxon>Insecta</taxon>
        <taxon>Pterygota</taxon>
        <taxon>Neoptera</taxon>
        <taxon>Paraneoptera</taxon>
        <taxon>Hemiptera</taxon>
        <taxon>Sternorrhyncha</taxon>
        <taxon>Aphidomorpha</taxon>
        <taxon>Aphidoidea</taxon>
        <taxon>Aphididae</taxon>
        <taxon>Aphidini</taxon>
        <taxon>Aphis</taxon>
        <taxon>Aphis</taxon>
    </lineage>
</organism>
<dbReference type="EMBL" id="VUJU01007983">
    <property type="protein sequence ID" value="KAF0737191.1"/>
    <property type="molecule type" value="Genomic_DNA"/>
</dbReference>
<sequence>GSTINIGAPAGPQNRGARGTCPARPDDCSGTEYGCRITTDNKVVVATNPVWYEISCHLNGRMNGKAIHTFVHRGAHGIKEKLGFGITNNEIEHNLNIEKNQFLDDNETSDCSSQNSETLAGKEFVITFSSEEWQIIKPGEVFYKNNSKKNTNSSRMYYVLPKNEWTPIIAEHFWEHTRLPCCLSFRRAKVYPSGSFYIKIVGKCTVCDSYFEGVVYEKPTATSRVLMQCSYTGNFDELHKTKKRRMIGSTQSNAIAAIINGGHSSESFREMEAVRLMKIAIALMKNEDEFKDIIREVGYDPFFVYYCNSEQIHLYRKYCSHVKYPKIIIDATGSVVKKFTKLGLNKTNTIFLYEAIVYDDQKCHSFTITNMLSERHNTICISNWLASWMSCNVPKPKLVVCDQSLALLSSICYVKLDVAHFMKLASQWPDLKLLNRRVKEIILRTIGCMIKCQNFEDIYSLLLSLFITITNETNGVQRNTNIETSCQKHYTMLINTASTGIVEFDQQLDTIIDCVDAKDNTCHEKHDYDKELEGLNDINPFQSFAEKVFNESKRFIEEGEGINPLYAPKVVSHLVKMMKFLPLWSGIMIPFFEYGERVSSSAAVESSFHKLKNVTLKHISLPTDVETFLENHIRSLKGALLLRSTQESETNLEAQIVEQTDDLDEINNLRVPEINNINTEKQNNYTKNSRNLICPLCKSGSLPSSSGAHKCSLCTKPVHALPECSAHQSDDEEIRICYNCFEDHEKTIEDTATDKWNRKNKKQLKSNSYLLPNPHLRHINISNTRNSRLLPLLKNGSRAEKLKSCKIKSLDSNIILSNTCAFDSITSMVMVAFCDSQLFSEGLLKNKTKYIDFISQLVSKGITAHTYTERAELIISLLDPELETLDFHLSLKEVVNDKCEKFQETYQPVYNLTYNTTNGIISGLQEFINNQFQIELKMCNFMNKLEKSQCSSQRITMFDVSPLYLLIEILFWSGENMEQSSEAAPHVKVKLVDIPTIVFHESTTYFLRGVLNYHKRKSQLRNSIGHYSAFCKREGRNWELYDDLKKKPKHFSENTVVAC</sequence>
<evidence type="ECO:0008006" key="4">
    <source>
        <dbReference type="Google" id="ProtNLM"/>
    </source>
</evidence>
<comment type="caution">
    <text evidence="2">The sequence shown here is derived from an EMBL/GenBank/DDBJ whole genome shotgun (WGS) entry which is preliminary data.</text>
</comment>
<dbReference type="SUPFAM" id="SSF54001">
    <property type="entry name" value="Cysteine proteinases"/>
    <property type="match status" value="1"/>
</dbReference>
<evidence type="ECO:0000256" key="1">
    <source>
        <dbReference type="SAM" id="MobiDB-lite"/>
    </source>
</evidence>
<proteinExistence type="predicted"/>